<dbReference type="Proteomes" id="UP001143364">
    <property type="component" value="Unassembled WGS sequence"/>
</dbReference>
<keyword evidence="1" id="KW-0808">Transferase</keyword>
<dbReference type="Gene3D" id="1.25.40.10">
    <property type="entry name" value="Tetratricopeptide repeat domain"/>
    <property type="match status" value="2"/>
</dbReference>
<dbReference type="RefSeq" id="WP_271203990.1">
    <property type="nucleotide sequence ID" value="NZ_BSFK01000005.1"/>
</dbReference>
<dbReference type="Pfam" id="PF14559">
    <property type="entry name" value="TPR_19"/>
    <property type="match status" value="3"/>
</dbReference>
<dbReference type="GO" id="GO:0016020">
    <property type="term" value="C:membrane"/>
    <property type="evidence" value="ECO:0007669"/>
    <property type="project" value="GOC"/>
</dbReference>
<evidence type="ECO:0000256" key="1">
    <source>
        <dbReference type="ARBA" id="ARBA00022679"/>
    </source>
</evidence>
<dbReference type="SUPFAM" id="SSF53448">
    <property type="entry name" value="Nucleotide-diphospho-sugar transferases"/>
    <property type="match status" value="1"/>
</dbReference>
<protein>
    <recommendedName>
        <fullName evidence="4">Tetratricopeptide repeat protein</fullName>
    </recommendedName>
</protein>
<evidence type="ECO:0008006" key="4">
    <source>
        <dbReference type="Google" id="ProtNLM"/>
    </source>
</evidence>
<dbReference type="Pfam" id="PF04488">
    <property type="entry name" value="Gly_transf_sug"/>
    <property type="match status" value="1"/>
</dbReference>
<dbReference type="InterPro" id="IPR011990">
    <property type="entry name" value="TPR-like_helical_dom_sf"/>
</dbReference>
<sequence length="779" mass="85738">MTLNRDGGAELSLRRAWDADPGGRAVGRPLAKLLADSGRIEEAEAVLRQVMAREPNGDMARRLGELRLKRGDAAEAETLLRQAWDEAPGGRAAGRPLAKLLADSGRVEEAVLALRQVMAREPHGDVARRLGELRLTQGDEAEAEALFRRAWDADHGGRAAGRSLARLLAAHGRAREAAEVMRHVVERSPSVQDLITLADLLLRSAEMREAEGALRRALALEPAHRGVIARLARLLQDSGRTEEAIALHREALSDAASDPMLLRDLAHCVMRAGRVQDAGELFLRAAETVATSPRCWLDLARHASRHESMRAAIAHLRRGRMCCEPNADLERAFAELLIGFGLTREAAGVLAEARARFGDDAKLMRFSALQDGLRGASGGAFEALERLARDHPTLKRECDVLQAGRLRQRWRLDEARRLLACLDRPTQGELNAMAQLDIMMANVADARASLRRAAALRPRGVKRNVSSGLMGAIVNDLAADREAVAAIKGAQESGRWSDFSDAIRAFGHHTGVAMAAMIHLRQNGRLDMSAARDADWRIPKRIHQYWDEDVVPEDVRDLMDSWIAENPTFDHVRHSRQSARLYLSERTDENTQRAFRLALSAAGRADILRLAVLYEEGGVYADADDRCVAPLDPFLRGREFVARQEKLGSIGNNILAVRPRHPLIGAALNEAVRSVLRGDRDTIWLATGPGLMTRMVATHLAGDPKRLERLGRDMAIADLHETLRFCVSGCRASYKHTKSNWHRTDFDGAAETAASRPRGGVSPPNWPFSLVMRAAEPTA</sequence>
<dbReference type="Gene3D" id="3.90.550.20">
    <property type="match status" value="1"/>
</dbReference>
<comment type="caution">
    <text evidence="2">The sequence shown here is derived from an EMBL/GenBank/DDBJ whole genome shotgun (WGS) entry which is preliminary data.</text>
</comment>
<dbReference type="SUPFAM" id="SSF48452">
    <property type="entry name" value="TPR-like"/>
    <property type="match status" value="2"/>
</dbReference>
<organism evidence="2 3">
    <name type="scientific">Methylopila jiangsuensis</name>
    <dbReference type="NCBI Taxonomy" id="586230"/>
    <lineage>
        <taxon>Bacteria</taxon>
        <taxon>Pseudomonadati</taxon>
        <taxon>Pseudomonadota</taxon>
        <taxon>Alphaproteobacteria</taxon>
        <taxon>Hyphomicrobiales</taxon>
        <taxon>Methylopilaceae</taxon>
        <taxon>Methylopila</taxon>
    </lineage>
</organism>
<dbReference type="InterPro" id="IPR029044">
    <property type="entry name" value="Nucleotide-diphossugar_trans"/>
</dbReference>
<dbReference type="GO" id="GO:0051999">
    <property type="term" value="P:mannosyl-inositol phosphorylceramide biosynthetic process"/>
    <property type="evidence" value="ECO:0007669"/>
    <property type="project" value="TreeGrafter"/>
</dbReference>
<evidence type="ECO:0000313" key="3">
    <source>
        <dbReference type="Proteomes" id="UP001143364"/>
    </source>
</evidence>
<dbReference type="EMBL" id="BSFK01000005">
    <property type="protein sequence ID" value="GLK76068.1"/>
    <property type="molecule type" value="Genomic_DNA"/>
</dbReference>
<proteinExistence type="predicted"/>
<dbReference type="InterPro" id="IPR051706">
    <property type="entry name" value="Glycosyltransferase_domain"/>
</dbReference>
<dbReference type="AlphaFoldDB" id="A0A9W6JGZ9"/>
<dbReference type="InterPro" id="IPR007577">
    <property type="entry name" value="GlycoTrfase_DXD_sugar-bd_CS"/>
</dbReference>
<name>A0A9W6JGZ9_9HYPH</name>
<reference evidence="2" key="1">
    <citation type="journal article" date="2014" name="Int. J. Syst. Evol. Microbiol.">
        <title>Complete genome sequence of Corynebacterium casei LMG S-19264T (=DSM 44701T), isolated from a smear-ripened cheese.</title>
        <authorList>
            <consortium name="US DOE Joint Genome Institute (JGI-PGF)"/>
            <person name="Walter F."/>
            <person name="Albersmeier A."/>
            <person name="Kalinowski J."/>
            <person name="Ruckert C."/>
        </authorList>
    </citation>
    <scope>NUCLEOTIDE SEQUENCE</scope>
    <source>
        <strain evidence="2">VKM B-2555</strain>
    </source>
</reference>
<dbReference type="PANTHER" id="PTHR32385:SF15">
    <property type="entry name" value="INOSITOL PHOSPHOCERAMIDE MANNOSYLTRANSFERASE 1"/>
    <property type="match status" value="1"/>
</dbReference>
<keyword evidence="3" id="KW-1185">Reference proteome</keyword>
<dbReference type="PANTHER" id="PTHR32385">
    <property type="entry name" value="MANNOSYL PHOSPHORYLINOSITOL CERAMIDE SYNTHASE"/>
    <property type="match status" value="1"/>
</dbReference>
<evidence type="ECO:0000313" key="2">
    <source>
        <dbReference type="EMBL" id="GLK76068.1"/>
    </source>
</evidence>
<gene>
    <name evidence="2" type="ORF">GCM10008171_13220</name>
</gene>
<accession>A0A9W6JGZ9</accession>
<reference evidence="2" key="2">
    <citation type="submission" date="2023-01" db="EMBL/GenBank/DDBJ databases">
        <authorList>
            <person name="Sun Q."/>
            <person name="Evtushenko L."/>
        </authorList>
    </citation>
    <scope>NUCLEOTIDE SEQUENCE</scope>
    <source>
        <strain evidence="2">VKM B-2555</strain>
    </source>
</reference>
<dbReference type="GO" id="GO:0000030">
    <property type="term" value="F:mannosyltransferase activity"/>
    <property type="evidence" value="ECO:0007669"/>
    <property type="project" value="TreeGrafter"/>
</dbReference>